<name>A0ACC5PTA3_ENTAG</name>
<protein>
    <submittedName>
        <fullName evidence="1">MCpol domain-containing protein</fullName>
    </submittedName>
</protein>
<organism evidence="1 2">
    <name type="scientific">Enterobacter agglomerans</name>
    <name type="common">Erwinia herbicola</name>
    <name type="synonym">Pantoea agglomerans</name>
    <dbReference type="NCBI Taxonomy" id="549"/>
    <lineage>
        <taxon>Bacteria</taxon>
        <taxon>Pseudomonadati</taxon>
        <taxon>Pseudomonadota</taxon>
        <taxon>Gammaproteobacteria</taxon>
        <taxon>Enterobacterales</taxon>
        <taxon>Erwiniaceae</taxon>
        <taxon>Pantoea</taxon>
        <taxon>Pantoea agglomerans group</taxon>
    </lineage>
</organism>
<evidence type="ECO:0000313" key="2">
    <source>
        <dbReference type="Proteomes" id="UP000610459"/>
    </source>
</evidence>
<dbReference type="Proteomes" id="UP000610459">
    <property type="component" value="Unassembled WGS sequence"/>
</dbReference>
<dbReference type="EMBL" id="JACYNR010000013">
    <property type="protein sequence ID" value="MBD8128106.1"/>
    <property type="molecule type" value="Genomic_DNA"/>
</dbReference>
<sequence>MIYVTIDGDDVGQKISASYLFNNVEELIGINNLVNCATLKISDILAGNGFELIFRAADGVAARIESDSVELSEIFDKIQMISCGNITFSMGSGRSLKDSYIALITAKSNGKNQHYSSVIGIKNV</sequence>
<proteinExistence type="predicted"/>
<comment type="caution">
    <text evidence="1">The sequence shown here is derived from an EMBL/GenBank/DDBJ whole genome shotgun (WGS) entry which is preliminary data.</text>
</comment>
<keyword evidence="2" id="KW-1185">Reference proteome</keyword>
<evidence type="ECO:0000313" key="1">
    <source>
        <dbReference type="EMBL" id="MBD8128106.1"/>
    </source>
</evidence>
<accession>A0ACC5PTA3</accession>
<gene>
    <name evidence="1" type="ORF">IFT41_18565</name>
</gene>
<reference evidence="1 2" key="1">
    <citation type="journal article" date="2020" name="FEMS Microbiol. Ecol.">
        <title>Temporal dynamics of bacterial communities during seed development and maturation.</title>
        <authorList>
            <person name="Chesneau G."/>
            <person name="Torres-Cortes G."/>
            <person name="Briand M."/>
            <person name="Darrasse A."/>
            <person name="Preveaux A."/>
            <person name="Marais C."/>
            <person name="Jacques M.A."/>
            <person name="Shade A."/>
            <person name="Barret M."/>
        </authorList>
    </citation>
    <scope>NUCLEOTIDE SEQUENCE [LARGE SCALE GENOMIC DNA]</scope>
    <source>
        <strain evidence="1 2">CFBP13709</strain>
    </source>
</reference>